<gene>
    <name evidence="2" type="ORF">CAL20_14245</name>
</gene>
<accession>A0A261U6T8</accession>
<dbReference type="AlphaFoldDB" id="A0A261U6T8"/>
<comment type="caution">
    <text evidence="2">The sequence shown here is derived from an EMBL/GenBank/DDBJ whole genome shotgun (WGS) entry which is preliminary data.</text>
</comment>
<sequence>MKVLKPNRLSCLTRPYRYLNNNYLAVSAYVMIDFSSELFLETEQRLWGIFNEESVLNFGVEALDLGIPKRTPEIILNAYGFGAYAIDGRTAVSMSVNNVRKDLWVTGERYWSDGRPSRALPFDRIPISWRNAYGGPGFDENPVGKGYVETDVNGLRARFLPNVEDPAYPVNREGQHYHPAGYSAIAIESPGRNRMLGTYDEQWRTHEFPGFARDIDWSYFNQSPPGQRLNRLEAGDQITFIHLHPEKEKLVTTVPPLAAKAFIKHGADAATNSGFLKDVPLSLTTYWAYPHLEKAILVYQGVVEISEDDASDISHIVYAVEHHDSPKALAHYEDIFHKRTHPETGGFHALLDKQLVDARLIRATSLDEVELSPLLRNKLRKLEKELTNNVLQDVPKSEKSAAVLEVEAELAWLKKSQNGKIAQDDMIEEALNRQRQTMTLKAAKERFRKGRQKTAPDADDVPQSMVDARERFLKEQQEALLASLREEAQKQVEAVGGAQAGTASAAHSQLQQLRRQQLERFEDTVARAPGAQTGKRDYSGNPRTLYRIYGLNQRNTEPLPAGFDGYGLQEFIATSTSYSGWDVSGLVIRDSRISDCDFAKAKMACCDFDRVVFTGCDFSSADWTRAHFNECQFIDCRLSGVQSDKARFEACRFVRSDLQEWMHFRIRLKDCIFERCRFVNFPVVRGRLERVAFEHCHFLRHTFLKGSIDGLRMEACHIDSMTFVEMQKLQAFHIIESNVSKLYIAPSTMIEDIEISHSTISASSFRKLDLIRGNIQASDLSTCDFSETKMREISLADSFFKQSLFIRTDLSGARIINSDFSKAQMKSADLSAATLQHVSFFSAELAMIKADAGTAQRDMLMERSNIYPLRK</sequence>
<dbReference type="InterPro" id="IPR052949">
    <property type="entry name" value="PA_immunity-related"/>
</dbReference>
<dbReference type="InterPro" id="IPR018683">
    <property type="entry name" value="DUF2169"/>
</dbReference>
<protein>
    <recommendedName>
        <fullName evidence="1">DUF2169 domain-containing protein</fullName>
    </recommendedName>
</protein>
<name>A0A261U6T8_9BORD</name>
<dbReference type="InterPro" id="IPR001646">
    <property type="entry name" value="5peptide_repeat"/>
</dbReference>
<evidence type="ECO:0000259" key="1">
    <source>
        <dbReference type="Pfam" id="PF09937"/>
    </source>
</evidence>
<feature type="domain" description="DUF2169" evidence="1">
    <location>
        <begin position="38"/>
        <end position="299"/>
    </location>
</feature>
<reference evidence="2 3" key="1">
    <citation type="submission" date="2017-05" db="EMBL/GenBank/DDBJ databases">
        <title>Complete and WGS of Bordetella genogroups.</title>
        <authorList>
            <person name="Spilker T."/>
            <person name="LiPuma J."/>
        </authorList>
    </citation>
    <scope>NUCLEOTIDE SEQUENCE [LARGE SCALE GENOMIC DNA]</scope>
    <source>
        <strain evidence="2 3">AU9919</strain>
    </source>
</reference>
<dbReference type="EMBL" id="NEVQ01000013">
    <property type="protein sequence ID" value="OZI56573.1"/>
    <property type="molecule type" value="Genomic_DNA"/>
</dbReference>
<keyword evidence="3" id="KW-1185">Reference proteome</keyword>
<proteinExistence type="predicted"/>
<dbReference type="Pfam" id="PF09937">
    <property type="entry name" value="DUF2169"/>
    <property type="match status" value="1"/>
</dbReference>
<dbReference type="Pfam" id="PF00805">
    <property type="entry name" value="Pentapeptide"/>
    <property type="match status" value="2"/>
</dbReference>
<dbReference type="Proteomes" id="UP000216885">
    <property type="component" value="Unassembled WGS sequence"/>
</dbReference>
<dbReference type="RefSeq" id="WP_094838172.1">
    <property type="nucleotide sequence ID" value="NZ_NEVQ01000013.1"/>
</dbReference>
<evidence type="ECO:0000313" key="2">
    <source>
        <dbReference type="EMBL" id="OZI56573.1"/>
    </source>
</evidence>
<evidence type="ECO:0000313" key="3">
    <source>
        <dbReference type="Proteomes" id="UP000216885"/>
    </source>
</evidence>
<dbReference type="SUPFAM" id="SSF141571">
    <property type="entry name" value="Pentapeptide repeat-like"/>
    <property type="match status" value="2"/>
</dbReference>
<organism evidence="2 3">
    <name type="scientific">Bordetella genomosp. 4</name>
    <dbReference type="NCBI Taxonomy" id="463044"/>
    <lineage>
        <taxon>Bacteria</taxon>
        <taxon>Pseudomonadati</taxon>
        <taxon>Pseudomonadota</taxon>
        <taxon>Betaproteobacteria</taxon>
        <taxon>Burkholderiales</taxon>
        <taxon>Alcaligenaceae</taxon>
        <taxon>Bordetella</taxon>
    </lineage>
</organism>
<dbReference type="Gene3D" id="2.160.20.80">
    <property type="entry name" value="E3 ubiquitin-protein ligase SopA"/>
    <property type="match status" value="2"/>
</dbReference>
<dbReference type="PANTHER" id="PTHR42999">
    <property type="entry name" value="ANTIBIOTIC RESISTANCE PROTEIN MCBG"/>
    <property type="match status" value="1"/>
</dbReference>
<dbReference type="PANTHER" id="PTHR42999:SF1">
    <property type="entry name" value="PENTAPEPTIDE REPEAT-CONTAINING PROTEIN"/>
    <property type="match status" value="1"/>
</dbReference>